<name>A0ACC2RY53_9FUNG</name>
<dbReference type="EMBL" id="QTSX02006417">
    <property type="protein sequence ID" value="KAJ9054989.1"/>
    <property type="molecule type" value="Genomic_DNA"/>
</dbReference>
<organism evidence="1 2">
    <name type="scientific">Entomophthora muscae</name>
    <dbReference type="NCBI Taxonomy" id="34485"/>
    <lineage>
        <taxon>Eukaryota</taxon>
        <taxon>Fungi</taxon>
        <taxon>Fungi incertae sedis</taxon>
        <taxon>Zoopagomycota</taxon>
        <taxon>Entomophthoromycotina</taxon>
        <taxon>Entomophthoromycetes</taxon>
        <taxon>Entomophthorales</taxon>
        <taxon>Entomophthoraceae</taxon>
        <taxon>Entomophthora</taxon>
    </lineage>
</organism>
<reference evidence="1" key="1">
    <citation type="submission" date="2022-04" db="EMBL/GenBank/DDBJ databases">
        <title>Genome of the entomopathogenic fungus Entomophthora muscae.</title>
        <authorList>
            <person name="Elya C."/>
            <person name="Lovett B.R."/>
            <person name="Lee E."/>
            <person name="Macias A.M."/>
            <person name="Hajek A.E."/>
            <person name="De Bivort B.L."/>
            <person name="Kasson M.T."/>
            <person name="De Fine Licht H.H."/>
            <person name="Stajich J.E."/>
        </authorList>
    </citation>
    <scope>NUCLEOTIDE SEQUENCE</scope>
    <source>
        <strain evidence="1">Berkeley</strain>
    </source>
</reference>
<keyword evidence="2" id="KW-1185">Reference proteome</keyword>
<comment type="caution">
    <text evidence="1">The sequence shown here is derived from an EMBL/GenBank/DDBJ whole genome shotgun (WGS) entry which is preliminary data.</text>
</comment>
<evidence type="ECO:0000313" key="1">
    <source>
        <dbReference type="EMBL" id="KAJ9054989.1"/>
    </source>
</evidence>
<sequence>MTLSLTSQPDHLTEPATTDGTMSASCLEYFTSLSQAWWTLWCQILVPGPYLVSAYIVVGTSHWPGHLQGRINQSCEHQVKHSQESTTLASGIGSGWCFMVGLGVGVVRKRLDTYCVTEMPWENSTVSQNPNASFMTLLAALDNELWLLKV</sequence>
<evidence type="ECO:0000313" key="2">
    <source>
        <dbReference type="Proteomes" id="UP001165960"/>
    </source>
</evidence>
<accession>A0ACC2RY53</accession>
<dbReference type="Proteomes" id="UP001165960">
    <property type="component" value="Unassembled WGS sequence"/>
</dbReference>
<proteinExistence type="predicted"/>
<protein>
    <submittedName>
        <fullName evidence="1">Uncharacterized protein</fullName>
    </submittedName>
</protein>
<gene>
    <name evidence="1" type="ORF">DSO57_1008874</name>
</gene>